<reference evidence="2 3" key="1">
    <citation type="submission" date="2018-08" db="EMBL/GenBank/DDBJ databases">
        <title>Genome and evolution of the arbuscular mycorrhizal fungus Diversispora epigaea (formerly Glomus versiforme) and its bacterial endosymbionts.</title>
        <authorList>
            <person name="Sun X."/>
            <person name="Fei Z."/>
            <person name="Harrison M."/>
        </authorList>
    </citation>
    <scope>NUCLEOTIDE SEQUENCE [LARGE SCALE GENOMIC DNA]</scope>
    <source>
        <strain evidence="2 3">IT104</strain>
    </source>
</reference>
<dbReference type="EMBL" id="PQFF01000162">
    <property type="protein sequence ID" value="RHZ77806.1"/>
    <property type="molecule type" value="Genomic_DNA"/>
</dbReference>
<evidence type="ECO:0000313" key="3">
    <source>
        <dbReference type="Proteomes" id="UP000266861"/>
    </source>
</evidence>
<feature type="region of interest" description="Disordered" evidence="1">
    <location>
        <begin position="45"/>
        <end position="66"/>
    </location>
</feature>
<evidence type="ECO:0000313" key="2">
    <source>
        <dbReference type="EMBL" id="RHZ77806.1"/>
    </source>
</evidence>
<dbReference type="OrthoDB" id="10439937at2759"/>
<comment type="caution">
    <text evidence="2">The sequence shown here is derived from an EMBL/GenBank/DDBJ whole genome shotgun (WGS) entry which is preliminary data.</text>
</comment>
<sequence length="66" mass="7721">MQIWRAVKMTECKREQSHEFIEFVNLAFNVNLKCISIEVPEVKQADISKNDKQEDEDVRGCGEHPE</sequence>
<dbReference type="AlphaFoldDB" id="A0A397IVJ0"/>
<gene>
    <name evidence="2" type="ORF">Glove_172g54</name>
</gene>
<name>A0A397IVJ0_9GLOM</name>
<dbReference type="Proteomes" id="UP000266861">
    <property type="component" value="Unassembled WGS sequence"/>
</dbReference>
<evidence type="ECO:0000256" key="1">
    <source>
        <dbReference type="SAM" id="MobiDB-lite"/>
    </source>
</evidence>
<proteinExistence type="predicted"/>
<organism evidence="2 3">
    <name type="scientific">Diversispora epigaea</name>
    <dbReference type="NCBI Taxonomy" id="1348612"/>
    <lineage>
        <taxon>Eukaryota</taxon>
        <taxon>Fungi</taxon>
        <taxon>Fungi incertae sedis</taxon>
        <taxon>Mucoromycota</taxon>
        <taxon>Glomeromycotina</taxon>
        <taxon>Glomeromycetes</taxon>
        <taxon>Diversisporales</taxon>
        <taxon>Diversisporaceae</taxon>
        <taxon>Diversispora</taxon>
    </lineage>
</organism>
<accession>A0A397IVJ0</accession>
<protein>
    <submittedName>
        <fullName evidence="2">Uncharacterized protein</fullName>
    </submittedName>
</protein>
<keyword evidence="3" id="KW-1185">Reference proteome</keyword>